<dbReference type="AlphaFoldDB" id="A0A6A6BFU2"/>
<accession>A0A6A6BFU2</accession>
<dbReference type="OrthoDB" id="4187154at2759"/>
<reference evidence="1" key="1">
    <citation type="journal article" date="2020" name="Stud. Mycol.">
        <title>101 Dothideomycetes genomes: a test case for predicting lifestyles and emergence of pathogens.</title>
        <authorList>
            <person name="Haridas S."/>
            <person name="Albert R."/>
            <person name="Binder M."/>
            <person name="Bloem J."/>
            <person name="Labutti K."/>
            <person name="Salamov A."/>
            <person name="Andreopoulos B."/>
            <person name="Baker S."/>
            <person name="Barry K."/>
            <person name="Bills G."/>
            <person name="Bluhm B."/>
            <person name="Cannon C."/>
            <person name="Castanera R."/>
            <person name="Culley D."/>
            <person name="Daum C."/>
            <person name="Ezra D."/>
            <person name="Gonzalez J."/>
            <person name="Henrissat B."/>
            <person name="Kuo A."/>
            <person name="Liang C."/>
            <person name="Lipzen A."/>
            <person name="Lutzoni F."/>
            <person name="Magnuson J."/>
            <person name="Mondo S."/>
            <person name="Nolan M."/>
            <person name="Ohm R."/>
            <person name="Pangilinan J."/>
            <person name="Park H.-J."/>
            <person name="Ramirez L."/>
            <person name="Alfaro M."/>
            <person name="Sun H."/>
            <person name="Tritt A."/>
            <person name="Yoshinaga Y."/>
            <person name="Zwiers L.-H."/>
            <person name="Turgeon B."/>
            <person name="Goodwin S."/>
            <person name="Spatafora J."/>
            <person name="Crous P."/>
            <person name="Grigoriev I."/>
        </authorList>
    </citation>
    <scope>NUCLEOTIDE SEQUENCE</scope>
    <source>
        <strain evidence="1">CBS 121167</strain>
    </source>
</reference>
<evidence type="ECO:0000313" key="1">
    <source>
        <dbReference type="EMBL" id="KAF2142428.1"/>
    </source>
</evidence>
<sequence length="541" mass="59887">MSSTVRLGSLRLSHPKNQLHIESTTYVTTRSSQDSSESDLRANSSAQLTSGSAWLWRQLGLEATLPILPSQHEPDPGGASDIIIKLAHSSYNDSPQTQLPHSLSAKDVKPPDGVHVIGLEVVRFLIHVSSTKQQSLKRKRGVEELGFDQSYDHNGDYSGLGRIIAAKGEEADVLMLHGLEDPCLLGEAGRLFTGLANPSCVDLPVRWPSFSPSKFHNVEPLPTDDRIGNQRAEQHEQDACDIGRLLELIDAVLRLTICDKRSKIPQLVSGLQIHQDDFSTKLSTAAPSIWSPGYLKAVSAQAVFLPTIAHALSTSLLSNARSETLKQKIEKLIKQDIHVNNSGQKSMKPIPKAAYKTVSVGLWTILQQQLFDPTSTKHLKALNSKGTDFEVMEKNEDGMLESECTFEDEDMLYWQATPQSEFSDDTLLWEHEDEEFDNEGDDDLELLHEFDHPKKGFASLIFNTTKVEPDSRSDSILSSCMDTEEEENQPTNTTFRLDDNSTNLPLEEGMWLGGLGGLGKSQTQNNECLVADADILFNIDT</sequence>
<name>A0A6A6BFU2_9PEZI</name>
<protein>
    <submittedName>
        <fullName evidence="1">Uncharacterized protein</fullName>
    </submittedName>
</protein>
<keyword evidence="2" id="KW-1185">Reference proteome</keyword>
<dbReference type="RefSeq" id="XP_033398140.1">
    <property type="nucleotide sequence ID" value="XM_033545145.1"/>
</dbReference>
<gene>
    <name evidence="1" type="ORF">K452DRAFT_332137</name>
</gene>
<proteinExistence type="predicted"/>
<dbReference type="Proteomes" id="UP000799438">
    <property type="component" value="Unassembled WGS sequence"/>
</dbReference>
<dbReference type="GeneID" id="54302641"/>
<dbReference type="EMBL" id="ML995484">
    <property type="protein sequence ID" value="KAF2142428.1"/>
    <property type="molecule type" value="Genomic_DNA"/>
</dbReference>
<evidence type="ECO:0000313" key="2">
    <source>
        <dbReference type="Proteomes" id="UP000799438"/>
    </source>
</evidence>
<organism evidence="1 2">
    <name type="scientific">Aplosporella prunicola CBS 121167</name>
    <dbReference type="NCBI Taxonomy" id="1176127"/>
    <lineage>
        <taxon>Eukaryota</taxon>
        <taxon>Fungi</taxon>
        <taxon>Dikarya</taxon>
        <taxon>Ascomycota</taxon>
        <taxon>Pezizomycotina</taxon>
        <taxon>Dothideomycetes</taxon>
        <taxon>Dothideomycetes incertae sedis</taxon>
        <taxon>Botryosphaeriales</taxon>
        <taxon>Aplosporellaceae</taxon>
        <taxon>Aplosporella</taxon>
    </lineage>
</organism>